<dbReference type="AlphaFoldDB" id="A0ABD1LFB4"/>
<feature type="domain" description="CCHC-type" evidence="3">
    <location>
        <begin position="193"/>
        <end position="208"/>
    </location>
</feature>
<gene>
    <name evidence="4" type="ORF">Fmac_026607</name>
</gene>
<keyword evidence="5" id="KW-1185">Reference proteome</keyword>
<feature type="domain" description="CCHC-type" evidence="3">
    <location>
        <begin position="290"/>
        <end position="303"/>
    </location>
</feature>
<dbReference type="InterPro" id="IPR001878">
    <property type="entry name" value="Znf_CCHC"/>
</dbReference>
<accession>A0ABD1LFB4</accession>
<feature type="region of interest" description="Disordered" evidence="2">
    <location>
        <begin position="339"/>
        <end position="578"/>
    </location>
</feature>
<evidence type="ECO:0000313" key="4">
    <source>
        <dbReference type="EMBL" id="KAL2322228.1"/>
    </source>
</evidence>
<dbReference type="Pfam" id="PF00098">
    <property type="entry name" value="zf-CCHC"/>
    <property type="match status" value="3"/>
</dbReference>
<feature type="region of interest" description="Disordered" evidence="2">
    <location>
        <begin position="77"/>
        <end position="100"/>
    </location>
</feature>
<feature type="compositionally biased region" description="Basic and acidic residues" evidence="2">
    <location>
        <begin position="447"/>
        <end position="456"/>
    </location>
</feature>
<feature type="compositionally biased region" description="Polar residues" evidence="2">
    <location>
        <begin position="501"/>
        <end position="517"/>
    </location>
</feature>
<feature type="compositionally biased region" description="Polar residues" evidence="2">
    <location>
        <begin position="524"/>
        <end position="552"/>
    </location>
</feature>
<feature type="compositionally biased region" description="Basic and acidic residues" evidence="2">
    <location>
        <begin position="424"/>
        <end position="433"/>
    </location>
</feature>
<organism evidence="4 5">
    <name type="scientific">Flemingia macrophylla</name>
    <dbReference type="NCBI Taxonomy" id="520843"/>
    <lineage>
        <taxon>Eukaryota</taxon>
        <taxon>Viridiplantae</taxon>
        <taxon>Streptophyta</taxon>
        <taxon>Embryophyta</taxon>
        <taxon>Tracheophyta</taxon>
        <taxon>Spermatophyta</taxon>
        <taxon>Magnoliopsida</taxon>
        <taxon>eudicotyledons</taxon>
        <taxon>Gunneridae</taxon>
        <taxon>Pentapetalae</taxon>
        <taxon>rosids</taxon>
        <taxon>fabids</taxon>
        <taxon>Fabales</taxon>
        <taxon>Fabaceae</taxon>
        <taxon>Papilionoideae</taxon>
        <taxon>50 kb inversion clade</taxon>
        <taxon>NPAAA clade</taxon>
        <taxon>indigoferoid/millettioid clade</taxon>
        <taxon>Phaseoleae</taxon>
        <taxon>Flemingia</taxon>
    </lineage>
</organism>
<feature type="region of interest" description="Disordered" evidence="2">
    <location>
        <begin position="1"/>
        <end position="41"/>
    </location>
</feature>
<protein>
    <recommendedName>
        <fullName evidence="3">CCHC-type domain-containing protein</fullName>
    </recommendedName>
</protein>
<feature type="domain" description="CCHC-type" evidence="3">
    <location>
        <begin position="319"/>
        <end position="334"/>
    </location>
</feature>
<dbReference type="InterPro" id="IPR036875">
    <property type="entry name" value="Znf_CCHC_sf"/>
</dbReference>
<evidence type="ECO:0000256" key="2">
    <source>
        <dbReference type="SAM" id="MobiDB-lite"/>
    </source>
</evidence>
<sequence>MGRREKPRAKAIEHDDTDNVTGASTPPLVFGSDDDDDEANQDLSLKIVEKALRMRKAKNKPNDDVFDAAVVSSSQKPELAVPQNDGVSDVPTAVAGSEVPKKKKTTKLKAEAGDQSFIAAEEQEVEETIKTMENNESVEGSMVQIGDNMVLRKLLRGPRYFDPPDSSWGACFNCGEEGHAAVNCSAAKRKKPCYVCGGLGHNAKQCSKSKDCYICKKGGHRAKDCPEKHAGISKSIAICLKCGNSGHDMFFCKNDYSPDDLKEIQCYVCKSLGHLCCVNSDDATPGEISCYKCGHLGHTGLACSRLRGEMASGATPSSCFKCGEEGHFARECTSSIKAGKRNHESSNTKYKRPQKENDYMGNRSAPGDLGGARRKYRFPTEEIGFSNPKKSKSRGGWMVEHPAEERDFTSPKKSKRRGGWTTEHPAEERDLTSPKKSKRRGGWTTDHPAEERDFTYPKKSKHRGGWTTEHPSEQNGYTTPMKSKSRGGWKADHPEEFFPPMSTNSNFRSSGTPSSRSAKIHSFANGSHTPSYKSSKGWNGHAGTSSPQGSARSNHHRLSASRFGNSGSDGHGRNYNWW</sequence>
<dbReference type="Proteomes" id="UP001603857">
    <property type="component" value="Unassembled WGS sequence"/>
</dbReference>
<name>A0ABD1LFB4_9FABA</name>
<dbReference type="PANTHER" id="PTHR46978">
    <property type="entry name" value="ZINC KNUCKLE (CCHC-TYPE) FAMILY PROTEIN"/>
    <property type="match status" value="1"/>
</dbReference>
<dbReference type="PANTHER" id="PTHR46978:SF1">
    <property type="entry name" value="ZINC KNUCKLE (CCHC-TYPE) FAMILY PROTEIN"/>
    <property type="match status" value="1"/>
</dbReference>
<keyword evidence="1" id="KW-0862">Zinc</keyword>
<evidence type="ECO:0000313" key="5">
    <source>
        <dbReference type="Proteomes" id="UP001603857"/>
    </source>
</evidence>
<keyword evidence="1" id="KW-0863">Zinc-finger</keyword>
<dbReference type="PROSITE" id="PS50158">
    <property type="entry name" value="ZF_CCHC"/>
    <property type="match status" value="5"/>
</dbReference>
<proteinExistence type="predicted"/>
<evidence type="ECO:0000259" key="3">
    <source>
        <dbReference type="PROSITE" id="PS50158"/>
    </source>
</evidence>
<comment type="caution">
    <text evidence="4">The sequence shown here is derived from an EMBL/GenBank/DDBJ whole genome shotgun (WGS) entry which is preliminary data.</text>
</comment>
<dbReference type="GO" id="GO:0008270">
    <property type="term" value="F:zinc ion binding"/>
    <property type="evidence" value="ECO:0007669"/>
    <property type="project" value="UniProtKB-KW"/>
</dbReference>
<feature type="compositionally biased region" description="Polar residues" evidence="2">
    <location>
        <begin position="473"/>
        <end position="482"/>
    </location>
</feature>
<feature type="domain" description="CCHC-type" evidence="3">
    <location>
        <begin position="171"/>
        <end position="184"/>
    </location>
</feature>
<feature type="domain" description="CCHC-type" evidence="3">
    <location>
        <begin position="212"/>
        <end position="227"/>
    </location>
</feature>
<evidence type="ECO:0000256" key="1">
    <source>
        <dbReference type="PROSITE-ProRule" id="PRU00047"/>
    </source>
</evidence>
<reference evidence="4 5" key="1">
    <citation type="submission" date="2024-08" db="EMBL/GenBank/DDBJ databases">
        <title>Insights into the chromosomal genome structure of Flemingia macrophylla.</title>
        <authorList>
            <person name="Ding Y."/>
            <person name="Zhao Y."/>
            <person name="Bi W."/>
            <person name="Wu M."/>
            <person name="Zhao G."/>
            <person name="Gong Y."/>
            <person name="Li W."/>
            <person name="Zhang P."/>
        </authorList>
    </citation>
    <scope>NUCLEOTIDE SEQUENCE [LARGE SCALE GENOMIC DNA]</scope>
    <source>
        <strain evidence="4">DYQJB</strain>
        <tissue evidence="4">Leaf</tissue>
    </source>
</reference>
<dbReference type="SUPFAM" id="SSF57756">
    <property type="entry name" value="Retrovirus zinc finger-like domains"/>
    <property type="match status" value="3"/>
</dbReference>
<keyword evidence="1" id="KW-0479">Metal-binding</keyword>
<dbReference type="EMBL" id="JBGMDY010000009">
    <property type="protein sequence ID" value="KAL2322228.1"/>
    <property type="molecule type" value="Genomic_DNA"/>
</dbReference>
<dbReference type="SMART" id="SM00343">
    <property type="entry name" value="ZnF_C2HC"/>
    <property type="match status" value="6"/>
</dbReference>
<dbReference type="Gene3D" id="4.10.60.10">
    <property type="entry name" value="Zinc finger, CCHC-type"/>
    <property type="match status" value="3"/>
</dbReference>
<feature type="compositionally biased region" description="Basic and acidic residues" evidence="2">
    <location>
        <begin position="401"/>
        <end position="410"/>
    </location>
</feature>